<dbReference type="InterPro" id="IPR022002">
    <property type="entry name" value="ChsH2_Znr"/>
</dbReference>
<protein>
    <recommendedName>
        <fullName evidence="5">Zn-ribbon domain-containing OB-fold protein</fullName>
    </recommendedName>
</protein>
<dbReference type="Pfam" id="PF01796">
    <property type="entry name" value="OB_ChsH2_C"/>
    <property type="match status" value="1"/>
</dbReference>
<dbReference type="EMBL" id="NDWU01000011">
    <property type="protein sequence ID" value="PUA32009.1"/>
    <property type="molecule type" value="Genomic_DNA"/>
</dbReference>
<organism evidence="3 4">
    <name type="scientific">Candidatus Terraquivivens tikiterensis</name>
    <dbReference type="NCBI Taxonomy" id="1980982"/>
    <lineage>
        <taxon>Archaea</taxon>
        <taxon>Nitrososphaerota</taxon>
        <taxon>Candidatus Wolframiiraptoraceae</taxon>
        <taxon>Candidatus Terraquivivens</taxon>
    </lineage>
</organism>
<dbReference type="InterPro" id="IPR052513">
    <property type="entry name" value="Thioester_dehydratase-like"/>
</dbReference>
<accession>A0A2R7Y3M0</accession>
<feature type="domain" description="ChsH2 C-terminal OB-fold" evidence="1">
    <location>
        <begin position="47"/>
        <end position="110"/>
    </location>
</feature>
<dbReference type="Gene3D" id="6.10.30.10">
    <property type="match status" value="1"/>
</dbReference>
<sequence length="136" mass="15295">MPKSPRIWQLAERRYRLLGSRCTACGKTSVGPRNVCPACGSEDVETVQLPSTGTVYSYTVVHALPAERERYGPYIMAIVELEDGTRVTSEIVDCEPEDVKIGMPVELAFRVIGQESEEGIIYYGYKFRPLVFRKTN</sequence>
<name>A0A2R7Y3M0_9ARCH</name>
<dbReference type="InterPro" id="IPR002878">
    <property type="entry name" value="ChsH2_C"/>
</dbReference>
<gene>
    <name evidence="3" type="ORF">B9J98_04825</name>
</gene>
<dbReference type="AlphaFoldDB" id="A0A2R7Y3M0"/>
<evidence type="ECO:0000259" key="1">
    <source>
        <dbReference type="Pfam" id="PF01796"/>
    </source>
</evidence>
<dbReference type="Pfam" id="PF12172">
    <property type="entry name" value="zf-ChsH2"/>
    <property type="match status" value="1"/>
</dbReference>
<evidence type="ECO:0000259" key="2">
    <source>
        <dbReference type="Pfam" id="PF12172"/>
    </source>
</evidence>
<dbReference type="PANTHER" id="PTHR34075:SF5">
    <property type="entry name" value="BLR3430 PROTEIN"/>
    <property type="match status" value="1"/>
</dbReference>
<dbReference type="PANTHER" id="PTHR34075">
    <property type="entry name" value="BLR3430 PROTEIN"/>
    <property type="match status" value="1"/>
</dbReference>
<evidence type="ECO:0008006" key="5">
    <source>
        <dbReference type="Google" id="ProtNLM"/>
    </source>
</evidence>
<dbReference type="InterPro" id="IPR012340">
    <property type="entry name" value="NA-bd_OB-fold"/>
</dbReference>
<feature type="domain" description="ChsH2 rubredoxin-like zinc ribbon" evidence="2">
    <location>
        <begin position="11"/>
        <end position="45"/>
    </location>
</feature>
<evidence type="ECO:0000313" key="3">
    <source>
        <dbReference type="EMBL" id="PUA32009.1"/>
    </source>
</evidence>
<reference evidence="3 4" key="1">
    <citation type="submission" date="2017-04" db="EMBL/GenBank/DDBJ databases">
        <title>Draft Aigarchaeota genome from a New Zealand hot spring.</title>
        <authorList>
            <person name="Reysenbach A.-L."/>
            <person name="Donaho J.A."/>
            <person name="Gerhart J."/>
            <person name="Kelley J.F."/>
            <person name="Kouba K."/>
            <person name="Podar M."/>
            <person name="Stott M."/>
        </authorList>
    </citation>
    <scope>NUCLEOTIDE SEQUENCE [LARGE SCALE GENOMIC DNA]</scope>
    <source>
        <strain evidence="3">NZ13_MG1</strain>
    </source>
</reference>
<dbReference type="Proteomes" id="UP000244066">
    <property type="component" value="Unassembled WGS sequence"/>
</dbReference>
<comment type="caution">
    <text evidence="3">The sequence shown here is derived from an EMBL/GenBank/DDBJ whole genome shotgun (WGS) entry which is preliminary data.</text>
</comment>
<evidence type="ECO:0000313" key="4">
    <source>
        <dbReference type="Proteomes" id="UP000244066"/>
    </source>
</evidence>
<proteinExistence type="predicted"/>
<dbReference type="SUPFAM" id="SSF50249">
    <property type="entry name" value="Nucleic acid-binding proteins"/>
    <property type="match status" value="1"/>
</dbReference>